<sequence length="77" mass="8556">MILIKFYVFIPYFTSGSDWRMAINKIGTMGVSLKKASLGNQKANKHELPPEALNNVDDLLAVCRLLPGQVIVIGMHQ</sequence>
<evidence type="ECO:0000313" key="1">
    <source>
        <dbReference type="EMBL" id="SDW12375.1"/>
    </source>
</evidence>
<gene>
    <name evidence="1" type="ORF">SAMN05421882_100378</name>
</gene>
<accession>A0A1H2QZ58</accession>
<protein>
    <submittedName>
        <fullName evidence="1">Uncharacterized protein</fullName>
    </submittedName>
</protein>
<proteinExistence type="predicted"/>
<name>A0A1H2QZ58_9PROT</name>
<reference evidence="1 2" key="1">
    <citation type="submission" date="2016-10" db="EMBL/GenBank/DDBJ databases">
        <authorList>
            <person name="de Groot N.N."/>
        </authorList>
    </citation>
    <scope>NUCLEOTIDE SEQUENCE [LARGE SCALE GENOMIC DNA]</scope>
    <source>
        <strain evidence="1 2">Nm110</strain>
    </source>
</reference>
<dbReference type="Proteomes" id="UP000183454">
    <property type="component" value="Unassembled WGS sequence"/>
</dbReference>
<organism evidence="1 2">
    <name type="scientific">Nitrosomonas communis</name>
    <dbReference type="NCBI Taxonomy" id="44574"/>
    <lineage>
        <taxon>Bacteria</taxon>
        <taxon>Pseudomonadati</taxon>
        <taxon>Pseudomonadota</taxon>
        <taxon>Betaproteobacteria</taxon>
        <taxon>Nitrosomonadales</taxon>
        <taxon>Nitrosomonadaceae</taxon>
        <taxon>Nitrosomonas</taxon>
    </lineage>
</organism>
<evidence type="ECO:0000313" key="2">
    <source>
        <dbReference type="Proteomes" id="UP000183454"/>
    </source>
</evidence>
<dbReference type="AlphaFoldDB" id="A0A1H2QZ58"/>
<dbReference type="RefSeq" id="WP_074665009.1">
    <property type="nucleotide sequence ID" value="NZ_FNNH01000003.1"/>
</dbReference>
<dbReference type="EMBL" id="FNNH01000003">
    <property type="protein sequence ID" value="SDW12375.1"/>
    <property type="molecule type" value="Genomic_DNA"/>
</dbReference>